<dbReference type="RefSeq" id="WP_145230424.1">
    <property type="nucleotide sequence ID" value="NZ_VIVQ01000004.1"/>
</dbReference>
<dbReference type="InterPro" id="IPR000801">
    <property type="entry name" value="Esterase-like"/>
</dbReference>
<dbReference type="SUPFAM" id="SSF53474">
    <property type="entry name" value="alpha/beta-Hydrolases"/>
    <property type="match status" value="1"/>
</dbReference>
<accession>A0A561DX48</accession>
<comment type="caution">
    <text evidence="1">The sequence shown here is derived from an EMBL/GenBank/DDBJ whole genome shotgun (WGS) entry which is preliminary data.</text>
</comment>
<proteinExistence type="predicted"/>
<reference evidence="1 2" key="1">
    <citation type="submission" date="2019-06" db="EMBL/GenBank/DDBJ databases">
        <title>Sequencing the genomes of 1000 actinobacteria strains.</title>
        <authorList>
            <person name="Klenk H.-P."/>
        </authorList>
    </citation>
    <scope>NUCLEOTIDE SEQUENCE [LARGE SCALE GENOMIC DNA]</scope>
    <source>
        <strain evidence="1 2">DSM 19560</strain>
    </source>
</reference>
<dbReference type="PANTHER" id="PTHR48098">
    <property type="entry name" value="ENTEROCHELIN ESTERASE-RELATED"/>
    <property type="match status" value="1"/>
</dbReference>
<dbReference type="Gene3D" id="3.40.50.1820">
    <property type="entry name" value="alpha/beta hydrolase"/>
    <property type="match status" value="1"/>
</dbReference>
<gene>
    <name evidence="1" type="ORF">BKA23_3301</name>
</gene>
<dbReference type="InterPro" id="IPR029058">
    <property type="entry name" value="AB_hydrolase_fold"/>
</dbReference>
<dbReference type="Proteomes" id="UP000318297">
    <property type="component" value="Unassembled WGS sequence"/>
</dbReference>
<dbReference type="EMBL" id="VIVQ01000004">
    <property type="protein sequence ID" value="TWE07934.1"/>
    <property type="molecule type" value="Genomic_DNA"/>
</dbReference>
<dbReference type="PANTHER" id="PTHR48098:SF3">
    <property type="entry name" value="IRON(III) ENTEROBACTIN ESTERASE"/>
    <property type="match status" value="1"/>
</dbReference>
<sequence>MELRLRDESRRWSAVALDAALYGGPCRWRDGWWTRSVETAGVRRLEYKFWVTTHDGQRSSMLDPLCRNVVRTGFGDKSEWRARGYREPQWLSADAVRGRMTTTVFPSTLAGGIPARVWIPVGLRAADPAPLLWCHDGSGYLDGADITQWAGAHIAAGDLPPFRLVLADARQRMSWYSGSAAYLRSARDALTALSDRYAVRGPVGVLGSSLGGLTSLLLSAGDPRIGAVLSQSGSFFEPGPRGRSDAGFRWYPRISSLVRQLKSAPPPRHTLSVALTWGAAEGNRGNNERMAAALTRHGWDVRAAELPGQHTMTDWRDGLDPILPKLLRDSWCAQG</sequence>
<protein>
    <submittedName>
        <fullName evidence="1">Enterochelin esterase-like enzyme</fullName>
    </submittedName>
</protein>
<dbReference type="InterPro" id="IPR050583">
    <property type="entry name" value="Mycobacterial_A85_antigen"/>
</dbReference>
<dbReference type="AlphaFoldDB" id="A0A561DX48"/>
<evidence type="ECO:0000313" key="2">
    <source>
        <dbReference type="Proteomes" id="UP000318297"/>
    </source>
</evidence>
<dbReference type="OrthoDB" id="9775130at2"/>
<organism evidence="1 2">
    <name type="scientific">Rudaeicoccus suwonensis</name>
    <dbReference type="NCBI Taxonomy" id="657409"/>
    <lineage>
        <taxon>Bacteria</taxon>
        <taxon>Bacillati</taxon>
        <taxon>Actinomycetota</taxon>
        <taxon>Actinomycetes</taxon>
        <taxon>Micrococcales</taxon>
        <taxon>Dermacoccaceae</taxon>
        <taxon>Rudaeicoccus</taxon>
    </lineage>
</organism>
<name>A0A561DX48_9MICO</name>
<keyword evidence="2" id="KW-1185">Reference proteome</keyword>
<evidence type="ECO:0000313" key="1">
    <source>
        <dbReference type="EMBL" id="TWE07934.1"/>
    </source>
</evidence>
<dbReference type="Pfam" id="PF00756">
    <property type="entry name" value="Esterase"/>
    <property type="match status" value="1"/>
</dbReference>